<feature type="domain" description="CID" evidence="3">
    <location>
        <begin position="50"/>
        <end position="234"/>
    </location>
</feature>
<dbReference type="PANTHER" id="PTHR15921:SF12">
    <property type="entry name" value="POLYADENYLATION AND CLEAVAGE FACTOR HOMOLOG 4"/>
    <property type="match status" value="1"/>
</dbReference>
<dbReference type="Gene3D" id="1.25.40.90">
    <property type="match status" value="1"/>
</dbReference>
<name>A0A7I8IFF5_SPIIN</name>
<dbReference type="PROSITE" id="PS00028">
    <property type="entry name" value="ZINC_FINGER_C2H2_1"/>
    <property type="match status" value="1"/>
</dbReference>
<proteinExistence type="predicted"/>
<dbReference type="Pfam" id="PF23228">
    <property type="entry name" value="zf_PCFS4"/>
    <property type="match status" value="1"/>
</dbReference>
<keyword evidence="5" id="KW-1185">Reference proteome</keyword>
<dbReference type="InterPro" id="IPR008942">
    <property type="entry name" value="ENTH_VHS"/>
</dbReference>
<dbReference type="EMBL" id="CACRZD030000002">
    <property type="protein sequence ID" value="CAA6656558.1"/>
    <property type="molecule type" value="Genomic_DNA"/>
</dbReference>
<dbReference type="GO" id="GO:0031124">
    <property type="term" value="P:mRNA 3'-end processing"/>
    <property type="evidence" value="ECO:0007669"/>
    <property type="project" value="InterPro"/>
</dbReference>
<dbReference type="SMART" id="SM00582">
    <property type="entry name" value="RPR"/>
    <property type="match status" value="1"/>
</dbReference>
<organism evidence="4">
    <name type="scientific">Spirodela intermedia</name>
    <name type="common">Intermediate duckweed</name>
    <dbReference type="NCBI Taxonomy" id="51605"/>
    <lineage>
        <taxon>Eukaryota</taxon>
        <taxon>Viridiplantae</taxon>
        <taxon>Streptophyta</taxon>
        <taxon>Embryophyta</taxon>
        <taxon>Tracheophyta</taxon>
        <taxon>Spermatophyta</taxon>
        <taxon>Magnoliopsida</taxon>
        <taxon>Liliopsida</taxon>
        <taxon>Araceae</taxon>
        <taxon>Lemnoideae</taxon>
        <taxon>Spirodela</taxon>
    </lineage>
</organism>
<protein>
    <recommendedName>
        <fullName evidence="3">CID domain-containing protein</fullName>
    </recommendedName>
</protein>
<reference evidence="4 5" key="1">
    <citation type="submission" date="2019-12" db="EMBL/GenBank/DDBJ databases">
        <authorList>
            <person name="Scholz U."/>
            <person name="Mascher M."/>
            <person name="Fiebig A."/>
        </authorList>
    </citation>
    <scope>NUCLEOTIDE SEQUENCE</scope>
</reference>
<dbReference type="InterPro" id="IPR047415">
    <property type="entry name" value="Pcf11_CID"/>
</dbReference>
<feature type="region of interest" description="Disordered" evidence="2">
    <location>
        <begin position="519"/>
        <end position="597"/>
    </location>
</feature>
<accession>A0A7I8IFF5</accession>
<dbReference type="GO" id="GO:0000993">
    <property type="term" value="F:RNA polymerase II complex binding"/>
    <property type="evidence" value="ECO:0007669"/>
    <property type="project" value="InterPro"/>
</dbReference>
<dbReference type="InterPro" id="IPR013087">
    <property type="entry name" value="Znf_C2H2_type"/>
</dbReference>
<dbReference type="AlphaFoldDB" id="A0A7I8IFF5"/>
<dbReference type="InterPro" id="IPR057242">
    <property type="entry name" value="PCFS4-like"/>
</dbReference>
<dbReference type="EMBL" id="LR743589">
    <property type="protein sequence ID" value="CAA2616885.1"/>
    <property type="molecule type" value="Genomic_DNA"/>
</dbReference>
<dbReference type="Proteomes" id="UP001189122">
    <property type="component" value="Unassembled WGS sequence"/>
</dbReference>
<evidence type="ECO:0000256" key="2">
    <source>
        <dbReference type="SAM" id="MobiDB-lite"/>
    </source>
</evidence>
<dbReference type="CDD" id="cd16982">
    <property type="entry name" value="CID_Pcf11"/>
    <property type="match status" value="1"/>
</dbReference>
<dbReference type="GO" id="GO:0005849">
    <property type="term" value="C:mRNA cleavage factor complex"/>
    <property type="evidence" value="ECO:0007669"/>
    <property type="project" value="TreeGrafter"/>
</dbReference>
<gene>
    <name evidence="4" type="ORF">SI7747_02003098</name>
</gene>
<dbReference type="PANTHER" id="PTHR15921">
    <property type="entry name" value="PRE-MRNA CLEAVAGE COMPLEX II"/>
    <property type="match status" value="1"/>
</dbReference>
<dbReference type="SUPFAM" id="SSF48464">
    <property type="entry name" value="ENTH/VHS domain"/>
    <property type="match status" value="2"/>
</dbReference>
<evidence type="ECO:0000313" key="5">
    <source>
        <dbReference type="Proteomes" id="UP001189122"/>
    </source>
</evidence>
<evidence type="ECO:0000256" key="1">
    <source>
        <dbReference type="ARBA" id="ARBA00022664"/>
    </source>
</evidence>
<dbReference type="GO" id="GO:0006369">
    <property type="term" value="P:termination of RNA polymerase II transcription"/>
    <property type="evidence" value="ECO:0007669"/>
    <property type="project" value="InterPro"/>
</dbReference>
<dbReference type="GO" id="GO:0003729">
    <property type="term" value="F:mRNA binding"/>
    <property type="evidence" value="ECO:0007669"/>
    <property type="project" value="InterPro"/>
</dbReference>
<dbReference type="Pfam" id="PF04818">
    <property type="entry name" value="CID"/>
    <property type="match status" value="1"/>
</dbReference>
<keyword evidence="1" id="KW-0507">mRNA processing</keyword>
<feature type="region of interest" description="Disordered" evidence="2">
    <location>
        <begin position="272"/>
        <end position="304"/>
    </location>
</feature>
<dbReference type="GO" id="GO:0005737">
    <property type="term" value="C:cytoplasm"/>
    <property type="evidence" value="ECO:0007669"/>
    <property type="project" value="TreeGrafter"/>
</dbReference>
<feature type="region of interest" description="Disordered" evidence="2">
    <location>
        <begin position="369"/>
        <end position="409"/>
    </location>
</feature>
<evidence type="ECO:0000313" key="4">
    <source>
        <dbReference type="EMBL" id="CAA2616885.1"/>
    </source>
</evidence>
<evidence type="ECO:0000259" key="3">
    <source>
        <dbReference type="PROSITE" id="PS51391"/>
    </source>
</evidence>
<sequence length="839" mass="93852">MLSVGTTEQQPGQQRLAPPILDRFRALLRERAEEARTAIGDAEAASPSPTAEEIVSFYEAVLSELTFNSKPIITELTIIAGEQRDLAEGIANAICDRILEEIYIHLFEKAEYAIPSRVFLSGALFNYKQQAISGFSFLSLPVFPAFPVLCDRNVFNVPVDQKLPSLYLLDSIVKNIGRDYMRWFAARLPVVFVEAYNQVPTSQRPAMQHLFGTWSHVFPSSLLQKIADELEFPRPESQKHSGLDLQRVKVVPSNLQIFDERSSMQYGDYDFDHPESLPPHRGHPRRGSPQMVPEHAPSASGTENPLRLMASIGIYHLGEVLKEPPTRNLGFGSAQVRTTNRSDWWERNRSIAAAQPEGPELYKIQNGFGRQQPRNTEEEEYDWKDMSPVLPDRSRSGRPMFDSGIERPGLKSNAGLLESEFRANWHGQAPFPPIDDEAAVEERVPFAGFEHGSMDRRPLIGAGRNELTHYQASSHYHGTLGRRAMQIPLPMMGHKLASPYHKGQGSDVDYFEMDALSAASSSEGTENRLRKRARSPHATPTTWPQIPKPLPPIGVQQKQLRSRFDSVDGGGTLQRNKRASLMGPQSQETHEKPSLGISPSHAIRDVVSPLHTFMVVFCLLYYSRAPSVPLDVGGLPRAGSIMPNAPTLPLSGLITSLVAQGLISLPPATSSEDSVGIEFNVDLLKVRHESAIYALYRDLPRQCTTCGLRFQQQEDHSNHMDWHVAKNRLSKIRKQKPSRRWFVSLKEWLSGTEALPPDAVPGFLPSEAVTEKTEEKEFAVPADEDQKEFYSHEHEEWMYRGAVYLNALDGLMEGMDSNQLGPIVHAKCRTDSATDHGQA</sequence>
<dbReference type="PROSITE" id="PS51391">
    <property type="entry name" value="CID"/>
    <property type="match status" value="1"/>
</dbReference>
<dbReference type="InterPro" id="IPR045154">
    <property type="entry name" value="PCF11-like"/>
</dbReference>
<dbReference type="InterPro" id="IPR006569">
    <property type="entry name" value="CID_dom"/>
</dbReference>